<dbReference type="NCBIfam" id="TIGR01005">
    <property type="entry name" value="eps_transp_fam"/>
    <property type="match status" value="1"/>
</dbReference>
<evidence type="ECO:0000313" key="21">
    <source>
        <dbReference type="Proteomes" id="UP000519897"/>
    </source>
</evidence>
<dbReference type="PANTHER" id="PTHR32309:SF13">
    <property type="entry name" value="FERRIC ENTEROBACTIN TRANSPORT PROTEIN FEPE"/>
    <property type="match status" value="1"/>
</dbReference>
<dbReference type="CDD" id="cd05387">
    <property type="entry name" value="BY-kinase"/>
    <property type="match status" value="1"/>
</dbReference>
<feature type="domain" description="Polysaccharide chain length determinant N-terminal" evidence="17">
    <location>
        <begin position="22"/>
        <end position="110"/>
    </location>
</feature>
<evidence type="ECO:0000259" key="19">
    <source>
        <dbReference type="Pfam" id="PF13807"/>
    </source>
</evidence>
<evidence type="ECO:0000256" key="8">
    <source>
        <dbReference type="ARBA" id="ARBA00022692"/>
    </source>
</evidence>
<dbReference type="GO" id="GO:0005524">
    <property type="term" value="F:ATP binding"/>
    <property type="evidence" value="ECO:0007669"/>
    <property type="project" value="UniProtKB-KW"/>
</dbReference>
<dbReference type="GO" id="GO:0004715">
    <property type="term" value="F:non-membrane spanning protein tyrosine kinase activity"/>
    <property type="evidence" value="ECO:0007669"/>
    <property type="project" value="UniProtKB-EC"/>
</dbReference>
<accession>A0A7W6LKA9</accession>
<evidence type="ECO:0000256" key="13">
    <source>
        <dbReference type="ARBA" id="ARBA00023136"/>
    </source>
</evidence>
<dbReference type="InterPro" id="IPR027417">
    <property type="entry name" value="P-loop_NTPase"/>
</dbReference>
<evidence type="ECO:0000256" key="5">
    <source>
        <dbReference type="ARBA" id="ARBA00022475"/>
    </source>
</evidence>
<reference evidence="20 21" key="1">
    <citation type="submission" date="2020-08" db="EMBL/GenBank/DDBJ databases">
        <title>Genomic Encyclopedia of Type Strains, Phase IV (KMG-IV): sequencing the most valuable type-strain genomes for metagenomic binning, comparative biology and taxonomic classification.</title>
        <authorList>
            <person name="Goeker M."/>
        </authorList>
    </citation>
    <scope>NUCLEOTIDE SEQUENCE [LARGE SCALE GENOMIC DNA]</scope>
    <source>
        <strain evidence="20 21">DSM 29514</strain>
    </source>
</reference>
<feature type="transmembrane region" description="Helical" evidence="16">
    <location>
        <begin position="36"/>
        <end position="55"/>
    </location>
</feature>
<comment type="similarity">
    <text evidence="2">Belongs to the CpsD/CapB family.</text>
</comment>
<dbReference type="SUPFAM" id="SSF52540">
    <property type="entry name" value="P-loop containing nucleoside triphosphate hydrolases"/>
    <property type="match status" value="1"/>
</dbReference>
<dbReference type="InterPro" id="IPR050445">
    <property type="entry name" value="Bact_polysacc_biosynth/exp"/>
</dbReference>
<gene>
    <name evidence="20" type="ORF">GGQ72_004489</name>
</gene>
<dbReference type="Pfam" id="PF02706">
    <property type="entry name" value="Wzz"/>
    <property type="match status" value="1"/>
</dbReference>
<comment type="subcellular location">
    <subcellularLocation>
        <location evidence="1">Cell inner membrane</location>
        <topology evidence="1">Multi-pass membrane protein</topology>
    </subcellularLocation>
</comment>
<keyword evidence="7" id="KW-0808">Transferase</keyword>
<evidence type="ECO:0000259" key="17">
    <source>
        <dbReference type="Pfam" id="PF02706"/>
    </source>
</evidence>
<organism evidence="20 21">
    <name type="scientific">Rhizobium rhizoryzae</name>
    <dbReference type="NCBI Taxonomy" id="451876"/>
    <lineage>
        <taxon>Bacteria</taxon>
        <taxon>Pseudomonadati</taxon>
        <taxon>Pseudomonadota</taxon>
        <taxon>Alphaproteobacteria</taxon>
        <taxon>Hyphomicrobiales</taxon>
        <taxon>Rhizobiaceae</taxon>
        <taxon>Rhizobium/Agrobacterium group</taxon>
        <taxon>Rhizobium</taxon>
    </lineage>
</organism>
<evidence type="ECO:0000256" key="10">
    <source>
        <dbReference type="ARBA" id="ARBA00022777"/>
    </source>
</evidence>
<name>A0A7W6LKA9_9HYPH</name>
<dbReference type="PANTHER" id="PTHR32309">
    <property type="entry name" value="TYROSINE-PROTEIN KINASE"/>
    <property type="match status" value="1"/>
</dbReference>
<dbReference type="Pfam" id="PF13614">
    <property type="entry name" value="AAA_31"/>
    <property type="match status" value="1"/>
</dbReference>
<feature type="domain" description="Tyrosine-protein kinase G-rich" evidence="19">
    <location>
        <begin position="395"/>
        <end position="474"/>
    </location>
</feature>
<dbReference type="Proteomes" id="UP000519897">
    <property type="component" value="Unassembled WGS sequence"/>
</dbReference>
<dbReference type="Pfam" id="PF13807">
    <property type="entry name" value="GNVR"/>
    <property type="match status" value="1"/>
</dbReference>
<evidence type="ECO:0000256" key="11">
    <source>
        <dbReference type="ARBA" id="ARBA00022840"/>
    </source>
</evidence>
<keyword evidence="5" id="KW-1003">Cell membrane</keyword>
<evidence type="ECO:0000256" key="6">
    <source>
        <dbReference type="ARBA" id="ARBA00022519"/>
    </source>
</evidence>
<protein>
    <recommendedName>
        <fullName evidence="4">non-specific protein-tyrosine kinase</fullName>
        <ecNumber evidence="4">2.7.10.2</ecNumber>
    </recommendedName>
</protein>
<keyword evidence="14" id="KW-0829">Tyrosine-protein kinase</keyword>
<keyword evidence="13 16" id="KW-0472">Membrane</keyword>
<dbReference type="EC" id="2.7.10.2" evidence="4"/>
<dbReference type="GO" id="GO:0005886">
    <property type="term" value="C:plasma membrane"/>
    <property type="evidence" value="ECO:0007669"/>
    <property type="project" value="UniProtKB-SubCell"/>
</dbReference>
<evidence type="ECO:0000256" key="14">
    <source>
        <dbReference type="ARBA" id="ARBA00023137"/>
    </source>
</evidence>
<dbReference type="NCBIfam" id="TIGR01007">
    <property type="entry name" value="eps_fam"/>
    <property type="match status" value="1"/>
</dbReference>
<keyword evidence="21" id="KW-1185">Reference proteome</keyword>
<keyword evidence="11" id="KW-0067">ATP-binding</keyword>
<evidence type="ECO:0000256" key="1">
    <source>
        <dbReference type="ARBA" id="ARBA00004429"/>
    </source>
</evidence>
<dbReference type="InterPro" id="IPR003856">
    <property type="entry name" value="LPS_length_determ_N"/>
</dbReference>
<evidence type="ECO:0000313" key="20">
    <source>
        <dbReference type="EMBL" id="MBB4145923.1"/>
    </source>
</evidence>
<keyword evidence="10" id="KW-0418">Kinase</keyword>
<keyword evidence="9" id="KW-0547">Nucleotide-binding</keyword>
<dbReference type="InterPro" id="IPR005700">
    <property type="entry name" value="EPS_ExoP-like"/>
</dbReference>
<dbReference type="InterPro" id="IPR005702">
    <property type="entry name" value="Wzc-like_C"/>
</dbReference>
<evidence type="ECO:0000256" key="15">
    <source>
        <dbReference type="ARBA" id="ARBA00051245"/>
    </source>
</evidence>
<dbReference type="InterPro" id="IPR025669">
    <property type="entry name" value="AAA_dom"/>
</dbReference>
<keyword evidence="6" id="KW-0997">Cell inner membrane</keyword>
<keyword evidence="12 16" id="KW-1133">Transmembrane helix</keyword>
<comment type="catalytic activity">
    <reaction evidence="15">
        <text>L-tyrosyl-[protein] + ATP = O-phospho-L-tyrosyl-[protein] + ADP + H(+)</text>
        <dbReference type="Rhea" id="RHEA:10596"/>
        <dbReference type="Rhea" id="RHEA-COMP:10136"/>
        <dbReference type="Rhea" id="RHEA-COMP:20101"/>
        <dbReference type="ChEBI" id="CHEBI:15378"/>
        <dbReference type="ChEBI" id="CHEBI:30616"/>
        <dbReference type="ChEBI" id="CHEBI:46858"/>
        <dbReference type="ChEBI" id="CHEBI:61978"/>
        <dbReference type="ChEBI" id="CHEBI:456216"/>
        <dbReference type="EC" id="2.7.10.2"/>
    </reaction>
</comment>
<proteinExistence type="inferred from homology"/>
<dbReference type="InterPro" id="IPR032807">
    <property type="entry name" value="GNVR"/>
</dbReference>
<dbReference type="AlphaFoldDB" id="A0A7W6LKA9"/>
<sequence>MNQLPSFARPSDMNDEDFAPSQIDFDKLLAAARRQWRVVALCVILGLVGGGAYLITAVPRYTASTSILIDRSNGQIVQQLSTINGSIDDEASILSQVELFKSEAIGLAAVDKLKLQDNAQFMAEGQSLLAPVRTAIQDLLQTIGMSNASTDALMDPQEKARRSALGILLDKLEVTRAGRSYVLEASFTSTSPALSASVISAVAEAYLNDKLDAKYEATRRAGSWLQDRIEELRQQSLTSDMAVQRFRAENGLVQAGGKLVSDQQLAELNSALIVARADTARAQARYDRIQQIIASGQSDALVTDALDSSVINALREKYLDASKREADISKRLGKDHIQAIRLRQEMDEYQRLMFDELGRIAESYQSELEVARSRERNITEGVSNATSVSVTANETQVQLRELERASETYKNLYQTFLTRYQEAIQGQSFPVTEARVISKAVPPSQPSSPKKVLVLALSFLLGGALGTGIGAFREFRDRFFRTGDQIRDVLGLEFLGAIPLVKSISVAKTDLPSRKDIDFRRSITRQIVDHPLSSFAESLRAARIAIDVRIPKKGKVVGIVSTLPSEGKSTVSVNLAQLLAQAGKTILIDADLRNPGATRATAQHAQAGLLEVLLDGRPYQELLLHDDKTGLDFLPAVVLRRVTHSADLLSSAKMGELLASLAQEYDYILLDLPPIGPVVDARAAARRIDGFLVVVEWGKTARKVVRDTILADPLVAEKCLGALLNKVDTDRMKFYRDYGSSEYYQGRYSSYYVDDSK</sequence>
<evidence type="ECO:0000256" key="12">
    <source>
        <dbReference type="ARBA" id="ARBA00022989"/>
    </source>
</evidence>
<dbReference type="Gene3D" id="3.40.50.300">
    <property type="entry name" value="P-loop containing nucleotide triphosphate hydrolases"/>
    <property type="match status" value="1"/>
</dbReference>
<feature type="domain" description="AAA" evidence="18">
    <location>
        <begin position="567"/>
        <end position="679"/>
    </location>
</feature>
<evidence type="ECO:0000256" key="3">
    <source>
        <dbReference type="ARBA" id="ARBA00008883"/>
    </source>
</evidence>
<comment type="similarity">
    <text evidence="3">Belongs to the etk/wzc family.</text>
</comment>
<evidence type="ECO:0000256" key="2">
    <source>
        <dbReference type="ARBA" id="ARBA00007316"/>
    </source>
</evidence>
<comment type="caution">
    <text evidence="20">The sequence shown here is derived from an EMBL/GenBank/DDBJ whole genome shotgun (WGS) entry which is preliminary data.</text>
</comment>
<keyword evidence="8 16" id="KW-0812">Transmembrane</keyword>
<evidence type="ECO:0000256" key="7">
    <source>
        <dbReference type="ARBA" id="ARBA00022679"/>
    </source>
</evidence>
<evidence type="ECO:0000256" key="4">
    <source>
        <dbReference type="ARBA" id="ARBA00011903"/>
    </source>
</evidence>
<evidence type="ECO:0000256" key="9">
    <source>
        <dbReference type="ARBA" id="ARBA00022741"/>
    </source>
</evidence>
<evidence type="ECO:0000259" key="18">
    <source>
        <dbReference type="Pfam" id="PF13614"/>
    </source>
</evidence>
<evidence type="ECO:0000256" key="16">
    <source>
        <dbReference type="SAM" id="Phobius"/>
    </source>
</evidence>
<dbReference type="EMBL" id="JACIEC010000014">
    <property type="protein sequence ID" value="MBB4145923.1"/>
    <property type="molecule type" value="Genomic_DNA"/>
</dbReference>